<sequence>FFNVSITQLTDIFIFHLPVIFIGVLSDKWKVNVAPKIEALVTSCVVMPCTFQYPGSQVTNSGVRGIWYKQNNRDDIIYHEDSKRVADNFKGRTRLIGDLGQKNCTLELLDVRDHDNGPFCFRSEVLTIDNYSFEQNCVTISMISNPPQPKLQYMKSLVLGHPDIFKCFIRHTCPSHPPSLTWSHLNKLAHVHHKVLHEGIWEVESILAFIPTEQDDHRDITCKVDFYGHKTTSVTEFFPDKKVFYIVSAAVVGTSILFGVACFFMAKKYK</sequence>
<dbReference type="PANTHER" id="PTHR46484">
    <property type="entry name" value="SI:CH211-171H4.5-RELATED"/>
    <property type="match status" value="1"/>
</dbReference>
<evidence type="ECO:0000313" key="4">
    <source>
        <dbReference type="Ensembl" id="ENSEEEP00000037013.2"/>
    </source>
</evidence>
<dbReference type="Pfam" id="PF08205">
    <property type="entry name" value="C2-set_2"/>
    <property type="match status" value="1"/>
</dbReference>
<proteinExistence type="predicted"/>
<reference evidence="5" key="1">
    <citation type="journal article" date="2014" name="Science">
        <title>Nonhuman genetics. Genomic basis for the convergent evolution of electric organs.</title>
        <authorList>
            <person name="Gallant J.R."/>
            <person name="Traeger L.L."/>
            <person name="Volkening J.D."/>
            <person name="Moffett H."/>
            <person name="Chen P.H."/>
            <person name="Novina C.D."/>
            <person name="Phillips G.N.Jr."/>
            <person name="Anand R."/>
            <person name="Wells G.B."/>
            <person name="Pinch M."/>
            <person name="Guth R."/>
            <person name="Unguez G.A."/>
            <person name="Albert J.S."/>
            <person name="Zakon H.H."/>
            <person name="Samanta M.P."/>
            <person name="Sussman M.R."/>
        </authorList>
    </citation>
    <scope>NUCLEOTIDE SEQUENCE [LARGE SCALE GENOMIC DNA]</scope>
</reference>
<keyword evidence="2" id="KW-0472">Membrane</keyword>
<feature type="transmembrane region" description="Helical" evidence="2">
    <location>
        <begin position="243"/>
        <end position="266"/>
    </location>
</feature>
<accession>A0A4W4GG26</accession>
<reference evidence="4" key="3">
    <citation type="submission" date="2020-05" db="EMBL/GenBank/DDBJ databases">
        <title>Electrophorus electricus (electric eel) genome, fEleEle1, primary haplotype.</title>
        <authorList>
            <person name="Myers G."/>
            <person name="Meyer A."/>
            <person name="Fedrigo O."/>
            <person name="Formenti G."/>
            <person name="Rhie A."/>
            <person name="Tracey A."/>
            <person name="Sims Y."/>
            <person name="Jarvis E.D."/>
        </authorList>
    </citation>
    <scope>NUCLEOTIDE SEQUENCE [LARGE SCALE GENOMIC DNA]</scope>
</reference>
<evidence type="ECO:0000313" key="5">
    <source>
        <dbReference type="Proteomes" id="UP000314983"/>
    </source>
</evidence>
<keyword evidence="1" id="KW-1015">Disulfide bond</keyword>
<dbReference type="GeneTree" id="ENSGT01150000286924"/>
<keyword evidence="2" id="KW-1133">Transmembrane helix</keyword>
<dbReference type="OMA" id="CIAVMKK"/>
<evidence type="ECO:0000256" key="2">
    <source>
        <dbReference type="SAM" id="Phobius"/>
    </source>
</evidence>
<protein>
    <recommendedName>
        <fullName evidence="3">CD80-like immunoglobulin C2-set domain-containing protein</fullName>
    </recommendedName>
</protein>
<name>A0A4W4GG26_ELEEL</name>
<dbReference type="InterPro" id="IPR036179">
    <property type="entry name" value="Ig-like_dom_sf"/>
</dbReference>
<dbReference type="Gene3D" id="2.60.40.10">
    <property type="entry name" value="Immunoglobulins"/>
    <property type="match status" value="2"/>
</dbReference>
<dbReference type="SUPFAM" id="SSF48726">
    <property type="entry name" value="Immunoglobulin"/>
    <property type="match status" value="2"/>
</dbReference>
<dbReference type="Ensembl" id="ENSEEET00000037448.2">
    <property type="protein sequence ID" value="ENSEEEP00000037013.2"/>
    <property type="gene ID" value="ENSEEEG00000017572.2"/>
</dbReference>
<organism evidence="4 5">
    <name type="scientific">Electrophorus electricus</name>
    <name type="common">Electric eel</name>
    <name type="synonym">Gymnotus electricus</name>
    <dbReference type="NCBI Taxonomy" id="8005"/>
    <lineage>
        <taxon>Eukaryota</taxon>
        <taxon>Metazoa</taxon>
        <taxon>Chordata</taxon>
        <taxon>Craniata</taxon>
        <taxon>Vertebrata</taxon>
        <taxon>Euteleostomi</taxon>
        <taxon>Actinopterygii</taxon>
        <taxon>Neopterygii</taxon>
        <taxon>Teleostei</taxon>
        <taxon>Ostariophysi</taxon>
        <taxon>Gymnotiformes</taxon>
        <taxon>Gymnotoidei</taxon>
        <taxon>Gymnotidae</taxon>
        <taxon>Electrophorus</taxon>
    </lineage>
</organism>
<keyword evidence="5" id="KW-1185">Reference proteome</keyword>
<dbReference type="STRING" id="8005.ENSEEEP00000037013"/>
<feature type="domain" description="CD80-like immunoglobulin C2-set" evidence="3">
    <location>
        <begin position="163"/>
        <end position="230"/>
    </location>
</feature>
<reference evidence="4" key="5">
    <citation type="submission" date="2025-09" db="UniProtKB">
        <authorList>
            <consortium name="Ensembl"/>
        </authorList>
    </citation>
    <scope>IDENTIFICATION</scope>
</reference>
<dbReference type="Proteomes" id="UP000314983">
    <property type="component" value="Chromosome 15"/>
</dbReference>
<dbReference type="PANTHER" id="PTHR46484:SF7">
    <property type="entry name" value="MYELIN-ASSOCIATED GLYCOPROTEIN-LIKE-RELATED"/>
    <property type="match status" value="1"/>
</dbReference>
<dbReference type="AlphaFoldDB" id="A0A4W4GG26"/>
<evidence type="ECO:0000256" key="1">
    <source>
        <dbReference type="ARBA" id="ARBA00023157"/>
    </source>
</evidence>
<evidence type="ECO:0000259" key="3">
    <source>
        <dbReference type="Pfam" id="PF08205"/>
    </source>
</evidence>
<dbReference type="InterPro" id="IPR013162">
    <property type="entry name" value="CD80_C2-set"/>
</dbReference>
<dbReference type="InterPro" id="IPR013783">
    <property type="entry name" value="Ig-like_fold"/>
</dbReference>
<reference evidence="5" key="2">
    <citation type="journal article" date="2017" name="Sci. Adv.">
        <title>A tail of two voltages: Proteomic comparison of the three electric organs of the electric eel.</title>
        <authorList>
            <person name="Traeger L.L."/>
            <person name="Sabat G."/>
            <person name="Barrett-Wilt G.A."/>
            <person name="Wells G.B."/>
            <person name="Sussman M.R."/>
        </authorList>
    </citation>
    <scope>NUCLEOTIDE SEQUENCE [LARGE SCALE GENOMIC DNA]</scope>
</reference>
<keyword evidence="2" id="KW-0812">Transmembrane</keyword>
<reference evidence="4" key="4">
    <citation type="submission" date="2025-08" db="UniProtKB">
        <authorList>
            <consortium name="Ensembl"/>
        </authorList>
    </citation>
    <scope>IDENTIFICATION</scope>
</reference>